<dbReference type="Pfam" id="PF00651">
    <property type="entry name" value="BTB"/>
    <property type="match status" value="1"/>
</dbReference>
<gene>
    <name evidence="4" type="ORF">Taro_024757</name>
</gene>
<dbReference type="OrthoDB" id="6359943at2759"/>
<dbReference type="Gene3D" id="3.30.710.10">
    <property type="entry name" value="Potassium Channel Kv1.1, Chain A"/>
    <property type="match status" value="1"/>
</dbReference>
<dbReference type="PANTHER" id="PTHR47274:SF1">
    <property type="entry name" value="BTB_POZ DOMAIN CONTAINING PROTEIN, EXPRESSED"/>
    <property type="match status" value="1"/>
</dbReference>
<dbReference type="SMART" id="SM00225">
    <property type="entry name" value="BTB"/>
    <property type="match status" value="1"/>
</dbReference>
<protein>
    <recommendedName>
        <fullName evidence="3">BTB domain-containing protein</fullName>
    </recommendedName>
</protein>
<dbReference type="AlphaFoldDB" id="A0A843VEJ2"/>
<comment type="pathway">
    <text evidence="2">Protein modification; protein ubiquitination.</text>
</comment>
<dbReference type="CDD" id="cd18186">
    <property type="entry name" value="BTB_POZ_ZBTB_KLHL-like"/>
    <property type="match status" value="1"/>
</dbReference>
<evidence type="ECO:0000256" key="2">
    <source>
        <dbReference type="ARBA" id="ARBA00004906"/>
    </source>
</evidence>
<proteinExistence type="predicted"/>
<dbReference type="PANTHER" id="PTHR47274">
    <property type="entry name" value="BTB/POZ DOMAIN CONTAINING PROTEIN, EXPRESSED-RELATED"/>
    <property type="match status" value="1"/>
</dbReference>
<comment type="caution">
    <text evidence="4">The sequence shown here is derived from an EMBL/GenBank/DDBJ whole genome shotgun (WGS) entry which is preliminary data.</text>
</comment>
<dbReference type="InterPro" id="IPR011333">
    <property type="entry name" value="SKP1/BTB/POZ_sf"/>
</dbReference>
<sequence length="274" mass="30302">MDCCICSPLASVFRPPRNSICASCFEGGKCMMGFLGKLENEEPNERTTSPSNIEASAFKWMKEMKETEHGLLEKVEFLGGFAVALREAMHPDILVQPGGGGPPIPAHRALLAARSDIFHTVLGSDECKAPASGAISLPELDHEQLLCLLEFLYRGSLPEEDAERHAYALLLAADKYDIPFLRKFCERRVLGSLSPANALDVLEVSEACANERLKRSAMATVVEHAEEVVFSCRYEEFALRNVHLCVEITRVLLRRGKAENRAAVQCEEKVQGPR</sequence>
<evidence type="ECO:0000256" key="1">
    <source>
        <dbReference type="ARBA" id="ARBA00002668"/>
    </source>
</evidence>
<evidence type="ECO:0000313" key="5">
    <source>
        <dbReference type="Proteomes" id="UP000652761"/>
    </source>
</evidence>
<dbReference type="SUPFAM" id="SSF54695">
    <property type="entry name" value="POZ domain"/>
    <property type="match status" value="1"/>
</dbReference>
<dbReference type="EMBL" id="NMUH01001415">
    <property type="protein sequence ID" value="MQL92130.1"/>
    <property type="molecule type" value="Genomic_DNA"/>
</dbReference>
<reference evidence="4" key="1">
    <citation type="submission" date="2017-07" db="EMBL/GenBank/DDBJ databases">
        <title>Taro Niue Genome Assembly and Annotation.</title>
        <authorList>
            <person name="Atibalentja N."/>
            <person name="Keating K."/>
            <person name="Fields C.J."/>
        </authorList>
    </citation>
    <scope>NUCLEOTIDE SEQUENCE</scope>
    <source>
        <strain evidence="4">Niue_2</strain>
        <tissue evidence="4">Leaf</tissue>
    </source>
</reference>
<evidence type="ECO:0000259" key="3">
    <source>
        <dbReference type="PROSITE" id="PS50097"/>
    </source>
</evidence>
<comment type="function">
    <text evidence="1">May act as a substrate-specific adapter of an E3 ubiquitin-protein ligase complex (CUL3-RBX1-BTB) which mediates the ubiquitination and subsequent proteasomal degradation of target proteins.</text>
</comment>
<evidence type="ECO:0000313" key="4">
    <source>
        <dbReference type="EMBL" id="MQL92130.1"/>
    </source>
</evidence>
<feature type="domain" description="BTB" evidence="3">
    <location>
        <begin position="91"/>
        <end position="161"/>
    </location>
</feature>
<name>A0A843VEJ2_COLES</name>
<dbReference type="Gene3D" id="1.25.40.420">
    <property type="match status" value="1"/>
</dbReference>
<accession>A0A843VEJ2</accession>
<dbReference type="InterPro" id="IPR000210">
    <property type="entry name" value="BTB/POZ_dom"/>
</dbReference>
<keyword evidence="5" id="KW-1185">Reference proteome</keyword>
<organism evidence="4 5">
    <name type="scientific">Colocasia esculenta</name>
    <name type="common">Wild taro</name>
    <name type="synonym">Arum esculentum</name>
    <dbReference type="NCBI Taxonomy" id="4460"/>
    <lineage>
        <taxon>Eukaryota</taxon>
        <taxon>Viridiplantae</taxon>
        <taxon>Streptophyta</taxon>
        <taxon>Embryophyta</taxon>
        <taxon>Tracheophyta</taxon>
        <taxon>Spermatophyta</taxon>
        <taxon>Magnoliopsida</taxon>
        <taxon>Liliopsida</taxon>
        <taxon>Araceae</taxon>
        <taxon>Aroideae</taxon>
        <taxon>Colocasieae</taxon>
        <taxon>Colocasia</taxon>
    </lineage>
</organism>
<dbReference type="Proteomes" id="UP000652761">
    <property type="component" value="Unassembled WGS sequence"/>
</dbReference>
<dbReference type="PROSITE" id="PS50097">
    <property type="entry name" value="BTB"/>
    <property type="match status" value="1"/>
</dbReference>
<dbReference type="InterPro" id="IPR044784">
    <property type="entry name" value="At1g01640-like"/>
</dbReference>